<evidence type="ECO:0000256" key="1">
    <source>
        <dbReference type="SAM" id="MobiDB-lite"/>
    </source>
</evidence>
<dbReference type="PANTHER" id="PTHR43592">
    <property type="entry name" value="CAAX AMINO TERMINAL PROTEASE"/>
    <property type="match status" value="1"/>
</dbReference>
<dbReference type="PANTHER" id="PTHR43592:SF7">
    <property type="entry name" value="CAAX AMINO TERMINAL PROTEASE FAMILY PROTEIN"/>
    <property type="match status" value="1"/>
</dbReference>
<keyword evidence="4" id="KW-1185">Reference proteome</keyword>
<feature type="domain" description="CAAX prenyl protease 2/Lysostaphin resistance protein A-like" evidence="2">
    <location>
        <begin position="131"/>
        <end position="184"/>
    </location>
</feature>
<dbReference type="InterPro" id="IPR003675">
    <property type="entry name" value="Rce1/LyrA-like_dom"/>
</dbReference>
<dbReference type="GO" id="GO:0004175">
    <property type="term" value="F:endopeptidase activity"/>
    <property type="evidence" value="ECO:0007669"/>
    <property type="project" value="UniProtKB-ARBA"/>
</dbReference>
<reference evidence="3 4" key="1">
    <citation type="submission" date="2023-12" db="EMBL/GenBank/DDBJ databases">
        <title>A high-quality genome assembly for Dillenia turbinata (Dilleniales).</title>
        <authorList>
            <person name="Chanderbali A."/>
        </authorList>
    </citation>
    <scope>NUCLEOTIDE SEQUENCE [LARGE SCALE GENOMIC DNA]</scope>
    <source>
        <strain evidence="3">LSX21</strain>
        <tissue evidence="3">Leaf</tissue>
    </source>
</reference>
<accession>A0AAN8Z4G8</accession>
<evidence type="ECO:0000313" key="4">
    <source>
        <dbReference type="Proteomes" id="UP001370490"/>
    </source>
</evidence>
<dbReference type="EMBL" id="JBAMMX010000019">
    <property type="protein sequence ID" value="KAK6922335.1"/>
    <property type="molecule type" value="Genomic_DNA"/>
</dbReference>
<sequence length="249" mass="27522">MGPNVLRLGKRGRIPTKSPIDNDTGFKDDESFTNSDDNDDKTEEPINNRVAENSISVSHVAATEDLPILDCSTQSTCLMLIPYLRGLVSSCAVGFEIWHVELNIGLVLLAWPDFAESSEVANEQVLASLQPLDYLVVAFLPGVSEELLFRGALLPLFGIDWKSVLLVAVISGVLHLGSGGKYSFAVWYRFYFVDRLSMHMNSETYHRILVGGQGVTYRRPPFYIHDGNGNHVPALVSQLAVTAISLRRE</sequence>
<dbReference type="Proteomes" id="UP001370490">
    <property type="component" value="Unassembled WGS sequence"/>
</dbReference>
<feature type="region of interest" description="Disordered" evidence="1">
    <location>
        <begin position="1"/>
        <end position="44"/>
    </location>
</feature>
<protein>
    <submittedName>
        <fullName evidence="3">Type II CAAX prenyl endopeptidase Rce1-like</fullName>
    </submittedName>
</protein>
<evidence type="ECO:0000313" key="3">
    <source>
        <dbReference type="EMBL" id="KAK6922335.1"/>
    </source>
</evidence>
<name>A0AAN8Z4G8_9MAGN</name>
<gene>
    <name evidence="3" type="ORF">RJ641_012842</name>
</gene>
<dbReference type="GO" id="GO:0080120">
    <property type="term" value="P:CAAX-box protein maturation"/>
    <property type="evidence" value="ECO:0007669"/>
    <property type="project" value="UniProtKB-ARBA"/>
</dbReference>
<proteinExistence type="predicted"/>
<dbReference type="Pfam" id="PF02517">
    <property type="entry name" value="Rce1-like"/>
    <property type="match status" value="1"/>
</dbReference>
<evidence type="ECO:0000259" key="2">
    <source>
        <dbReference type="Pfam" id="PF02517"/>
    </source>
</evidence>
<dbReference type="AlphaFoldDB" id="A0AAN8Z4G8"/>
<comment type="caution">
    <text evidence="3">The sequence shown here is derived from an EMBL/GenBank/DDBJ whole genome shotgun (WGS) entry which is preliminary data.</text>
</comment>
<organism evidence="3 4">
    <name type="scientific">Dillenia turbinata</name>
    <dbReference type="NCBI Taxonomy" id="194707"/>
    <lineage>
        <taxon>Eukaryota</taxon>
        <taxon>Viridiplantae</taxon>
        <taxon>Streptophyta</taxon>
        <taxon>Embryophyta</taxon>
        <taxon>Tracheophyta</taxon>
        <taxon>Spermatophyta</taxon>
        <taxon>Magnoliopsida</taxon>
        <taxon>eudicotyledons</taxon>
        <taxon>Gunneridae</taxon>
        <taxon>Pentapetalae</taxon>
        <taxon>Dilleniales</taxon>
        <taxon>Dilleniaceae</taxon>
        <taxon>Dillenia</taxon>
    </lineage>
</organism>